<dbReference type="EMBL" id="OB660101">
    <property type="protein sequence ID" value="CAD7222756.1"/>
    <property type="molecule type" value="Genomic_DNA"/>
</dbReference>
<organism evidence="1">
    <name type="scientific">Cyprideis torosa</name>
    <dbReference type="NCBI Taxonomy" id="163714"/>
    <lineage>
        <taxon>Eukaryota</taxon>
        <taxon>Metazoa</taxon>
        <taxon>Ecdysozoa</taxon>
        <taxon>Arthropoda</taxon>
        <taxon>Crustacea</taxon>
        <taxon>Oligostraca</taxon>
        <taxon>Ostracoda</taxon>
        <taxon>Podocopa</taxon>
        <taxon>Podocopida</taxon>
        <taxon>Cytherocopina</taxon>
        <taxon>Cytheroidea</taxon>
        <taxon>Cytherideidae</taxon>
        <taxon>Cyprideis</taxon>
    </lineage>
</organism>
<accession>A0A7R8W0Y5</accession>
<name>A0A7R8W0Y5_9CRUS</name>
<evidence type="ECO:0000313" key="1">
    <source>
        <dbReference type="EMBL" id="CAD7222756.1"/>
    </source>
</evidence>
<reference evidence="1" key="1">
    <citation type="submission" date="2020-11" db="EMBL/GenBank/DDBJ databases">
        <authorList>
            <person name="Tran Van P."/>
        </authorList>
    </citation>
    <scope>NUCLEOTIDE SEQUENCE</scope>
</reference>
<sequence length="147" mass="16180">MERGSPEMPTLGIGTTALSPELLISATIKDLLNFGIHNTSDSFEVVHPRADFDFVAFIAFACLLAVACGAYSYRNYDYNNYVAPYAAAPYVAAPYAAAPYVAAPSVAYRSYVNPVARTYVTPSYSVANYRTYSQYSPPEQYGYRIAY</sequence>
<gene>
    <name evidence="1" type="ORF">CTOB1V02_LOCUS754</name>
</gene>
<proteinExistence type="predicted"/>
<protein>
    <submittedName>
        <fullName evidence="1">Uncharacterized protein</fullName>
    </submittedName>
</protein>
<dbReference type="AlphaFoldDB" id="A0A7R8W0Y5"/>